<dbReference type="KEGG" id="byl:A4V09_10605"/>
<protein>
    <submittedName>
        <fullName evidence="1">Uncharacterized protein</fullName>
    </submittedName>
</protein>
<evidence type="ECO:0000313" key="2">
    <source>
        <dbReference type="Proteomes" id="UP000092574"/>
    </source>
</evidence>
<dbReference type="AlphaFoldDB" id="A0A1C7I940"/>
<reference evidence="1" key="1">
    <citation type="submission" date="2017-04" db="EMBL/GenBank/DDBJ databases">
        <title>Complete Genome Sequences of Twelve Strains of a Stable Defined Moderately Diverse Mouse Microbiota 2 (sDMDMm2).</title>
        <authorList>
            <person name="Uchimura Y."/>
            <person name="Wyss M."/>
            <person name="Brugiroux S."/>
            <person name="Limenitakis J.P."/>
            <person name="Stecher B."/>
            <person name="McCoy K.D."/>
            <person name="Macpherson A.J."/>
        </authorList>
    </citation>
    <scope>NUCLEOTIDE SEQUENCE</scope>
    <source>
        <strain evidence="1">YL58</strain>
    </source>
</reference>
<organism evidence="1 2">
    <name type="scientific">Blautia pseudococcoides</name>
    <dbReference type="NCBI Taxonomy" id="1796616"/>
    <lineage>
        <taxon>Bacteria</taxon>
        <taxon>Bacillati</taxon>
        <taxon>Bacillota</taxon>
        <taxon>Clostridia</taxon>
        <taxon>Lachnospirales</taxon>
        <taxon>Lachnospiraceae</taxon>
        <taxon>Blautia</taxon>
    </lineage>
</organism>
<sequence>MEKYKKIEEISYWRELLSKYKEFSSFKEGSDNSNLFKQEWGVVSEVITKKLQDLIKKNDISLNTIAELAWGISLSSPGTALVPCLKLL</sequence>
<name>A0A1C7I940_9FIRM</name>
<dbReference type="EMBL" id="CP015405">
    <property type="protein sequence ID" value="ANU76180.1"/>
    <property type="molecule type" value="Genomic_DNA"/>
</dbReference>
<accession>A0A1C7I940</accession>
<keyword evidence="2" id="KW-1185">Reference proteome</keyword>
<proteinExistence type="predicted"/>
<dbReference type="RefSeq" id="WP_065542355.1">
    <property type="nucleotide sequence ID" value="NZ_CP015405.2"/>
</dbReference>
<gene>
    <name evidence="1" type="ORF">A4V09_10605</name>
</gene>
<dbReference type="Proteomes" id="UP000092574">
    <property type="component" value="Chromosome"/>
</dbReference>
<evidence type="ECO:0000313" key="1">
    <source>
        <dbReference type="EMBL" id="ANU76180.1"/>
    </source>
</evidence>